<accession>A0A7W7YHR9</accession>
<proteinExistence type="predicted"/>
<evidence type="ECO:0000313" key="4">
    <source>
        <dbReference type="Proteomes" id="UP000534294"/>
    </source>
</evidence>
<organism evidence="3 4">
    <name type="scientific">Prosthecobacter dejongeii</name>
    <dbReference type="NCBI Taxonomy" id="48465"/>
    <lineage>
        <taxon>Bacteria</taxon>
        <taxon>Pseudomonadati</taxon>
        <taxon>Verrucomicrobiota</taxon>
        <taxon>Verrucomicrobiia</taxon>
        <taxon>Verrucomicrobiales</taxon>
        <taxon>Verrucomicrobiaceae</taxon>
        <taxon>Prosthecobacter</taxon>
    </lineage>
</organism>
<feature type="compositionally biased region" description="Pro residues" evidence="1">
    <location>
        <begin position="214"/>
        <end position="230"/>
    </location>
</feature>
<feature type="compositionally biased region" description="Low complexity" evidence="1">
    <location>
        <begin position="187"/>
        <end position="213"/>
    </location>
</feature>
<feature type="region of interest" description="Disordered" evidence="1">
    <location>
        <begin position="187"/>
        <end position="308"/>
    </location>
</feature>
<feature type="compositionally biased region" description="Pro residues" evidence="1">
    <location>
        <begin position="256"/>
        <end position="265"/>
    </location>
</feature>
<name>A0A7W7YHR9_9BACT</name>
<evidence type="ECO:0000256" key="2">
    <source>
        <dbReference type="SAM" id="SignalP"/>
    </source>
</evidence>
<feature type="signal peptide" evidence="2">
    <location>
        <begin position="1"/>
        <end position="19"/>
    </location>
</feature>
<dbReference type="Proteomes" id="UP000534294">
    <property type="component" value="Unassembled WGS sequence"/>
</dbReference>
<keyword evidence="2" id="KW-0732">Signal</keyword>
<keyword evidence="4" id="KW-1185">Reference proteome</keyword>
<feature type="chain" id="PRO_5030978417" evidence="2">
    <location>
        <begin position="20"/>
        <end position="336"/>
    </location>
</feature>
<feature type="compositionally biased region" description="Pro residues" evidence="1">
    <location>
        <begin position="238"/>
        <end position="247"/>
    </location>
</feature>
<reference evidence="3 4" key="1">
    <citation type="submission" date="2020-08" db="EMBL/GenBank/DDBJ databases">
        <title>Genomic Encyclopedia of Type Strains, Phase IV (KMG-IV): sequencing the most valuable type-strain genomes for metagenomic binning, comparative biology and taxonomic classification.</title>
        <authorList>
            <person name="Goeker M."/>
        </authorList>
    </citation>
    <scope>NUCLEOTIDE SEQUENCE [LARGE SCALE GENOMIC DNA]</scope>
    <source>
        <strain evidence="3 4">DSM 12251</strain>
    </source>
</reference>
<gene>
    <name evidence="3" type="ORF">HNQ64_000339</name>
</gene>
<protein>
    <submittedName>
        <fullName evidence="3">Uncharacterized protein</fullName>
    </submittedName>
</protein>
<dbReference type="AlphaFoldDB" id="A0A7W7YHR9"/>
<dbReference type="RefSeq" id="WP_184204557.1">
    <property type="nucleotide sequence ID" value="NZ_JACHIF010000001.1"/>
</dbReference>
<feature type="compositionally biased region" description="Low complexity" evidence="1">
    <location>
        <begin position="266"/>
        <end position="282"/>
    </location>
</feature>
<dbReference type="EMBL" id="JACHIF010000001">
    <property type="protein sequence ID" value="MBB5036105.1"/>
    <property type="molecule type" value="Genomic_DNA"/>
</dbReference>
<evidence type="ECO:0000256" key="1">
    <source>
        <dbReference type="SAM" id="MobiDB-lite"/>
    </source>
</evidence>
<evidence type="ECO:0000313" key="3">
    <source>
        <dbReference type="EMBL" id="MBB5036105.1"/>
    </source>
</evidence>
<sequence length="336" mass="34328">MKRPLLVIALLGLLTPAHAEVEVDVDAFGLSLGGWLARKGKAAEYEISEAGYRTYQPEVSPSPDGGIFVSVRIDHRRGFFASDDHASLELSFSPEGDLVSAQSSLALQGRTISSELIKGGASASTSVAAPQIERAVKVGTDLVADLSSKLLREKIVEPGRVSFPAAIRHNYNLLYKAVKMKTTPVVTTPGTTTAQTTAGTPATTPPGTTAASPSSPPNPAPTAPANPPSAPASKPEGSTPPAPPPASPKTTTPATDAPPAPPPAATGPAAPANTQAANAAPAKKTIPLPDIKPYNPSGAPATPLPTKPAKEKSLIMEHGGEVLKLARDVVKSTAAQ</sequence>
<comment type="caution">
    <text evidence="3">The sequence shown here is derived from an EMBL/GenBank/DDBJ whole genome shotgun (WGS) entry which is preliminary data.</text>
</comment>